<name>A0AAV5SKG4_9BILA</name>
<feature type="non-terminal residue" evidence="2">
    <location>
        <position position="106"/>
    </location>
</feature>
<evidence type="ECO:0000313" key="2">
    <source>
        <dbReference type="EMBL" id="GMS82628.1"/>
    </source>
</evidence>
<evidence type="ECO:0000256" key="1">
    <source>
        <dbReference type="SAM" id="SignalP"/>
    </source>
</evidence>
<evidence type="ECO:0000313" key="3">
    <source>
        <dbReference type="Proteomes" id="UP001432027"/>
    </source>
</evidence>
<feature type="non-terminal residue" evidence="2">
    <location>
        <position position="1"/>
    </location>
</feature>
<dbReference type="AlphaFoldDB" id="A0AAV5SKG4"/>
<keyword evidence="1" id="KW-0732">Signal</keyword>
<dbReference type="Proteomes" id="UP001432027">
    <property type="component" value="Unassembled WGS sequence"/>
</dbReference>
<evidence type="ECO:0008006" key="4">
    <source>
        <dbReference type="Google" id="ProtNLM"/>
    </source>
</evidence>
<dbReference type="InterPro" id="IPR036397">
    <property type="entry name" value="RNaseH_sf"/>
</dbReference>
<protein>
    <recommendedName>
        <fullName evidence="4">RNase H type-1 domain-containing protein</fullName>
    </recommendedName>
</protein>
<dbReference type="GO" id="GO:0003676">
    <property type="term" value="F:nucleic acid binding"/>
    <property type="evidence" value="ECO:0007669"/>
    <property type="project" value="InterPro"/>
</dbReference>
<dbReference type="EMBL" id="BTSX01000002">
    <property type="protein sequence ID" value="GMS82628.1"/>
    <property type="molecule type" value="Genomic_DNA"/>
</dbReference>
<sequence length="106" mass="11927">RRPLATVLSSISIRSALSTRLFCAPSISTDDQITTVRTTGIAWNKNGINRTLNVAYWGEGDPRNKMVERSEDKTHFHAVMLRSIVMALQQAKKDGLKRIRVQTDSK</sequence>
<proteinExistence type="predicted"/>
<reference evidence="2" key="1">
    <citation type="submission" date="2023-10" db="EMBL/GenBank/DDBJ databases">
        <title>Genome assembly of Pristionchus species.</title>
        <authorList>
            <person name="Yoshida K."/>
            <person name="Sommer R.J."/>
        </authorList>
    </citation>
    <scope>NUCLEOTIDE SEQUENCE</scope>
    <source>
        <strain evidence="2">RS0144</strain>
    </source>
</reference>
<dbReference type="Gene3D" id="3.30.420.10">
    <property type="entry name" value="Ribonuclease H-like superfamily/Ribonuclease H"/>
    <property type="match status" value="1"/>
</dbReference>
<gene>
    <name evidence="2" type="ORF">PENTCL1PPCAC_4803</name>
</gene>
<comment type="caution">
    <text evidence="2">The sequence shown here is derived from an EMBL/GenBank/DDBJ whole genome shotgun (WGS) entry which is preliminary data.</text>
</comment>
<feature type="chain" id="PRO_5043741899" description="RNase H type-1 domain-containing protein" evidence="1">
    <location>
        <begin position="19"/>
        <end position="106"/>
    </location>
</feature>
<feature type="signal peptide" evidence="1">
    <location>
        <begin position="1"/>
        <end position="18"/>
    </location>
</feature>
<organism evidence="2 3">
    <name type="scientific">Pristionchus entomophagus</name>
    <dbReference type="NCBI Taxonomy" id="358040"/>
    <lineage>
        <taxon>Eukaryota</taxon>
        <taxon>Metazoa</taxon>
        <taxon>Ecdysozoa</taxon>
        <taxon>Nematoda</taxon>
        <taxon>Chromadorea</taxon>
        <taxon>Rhabditida</taxon>
        <taxon>Rhabditina</taxon>
        <taxon>Diplogasteromorpha</taxon>
        <taxon>Diplogasteroidea</taxon>
        <taxon>Neodiplogasteridae</taxon>
        <taxon>Pristionchus</taxon>
    </lineage>
</organism>
<keyword evidence="3" id="KW-1185">Reference proteome</keyword>
<accession>A0AAV5SKG4</accession>